<gene>
    <name evidence="1" type="ORF">HPLM_LOCUS18147</name>
</gene>
<dbReference type="AlphaFoldDB" id="A0A0N4X1G1"/>
<accession>A0A0N4X1G1</accession>
<organism evidence="3">
    <name type="scientific">Haemonchus placei</name>
    <name type="common">Barber's pole worm</name>
    <dbReference type="NCBI Taxonomy" id="6290"/>
    <lineage>
        <taxon>Eukaryota</taxon>
        <taxon>Metazoa</taxon>
        <taxon>Ecdysozoa</taxon>
        <taxon>Nematoda</taxon>
        <taxon>Chromadorea</taxon>
        <taxon>Rhabditida</taxon>
        <taxon>Rhabditina</taxon>
        <taxon>Rhabditomorpha</taxon>
        <taxon>Strongyloidea</taxon>
        <taxon>Trichostrongylidae</taxon>
        <taxon>Haemonchus</taxon>
    </lineage>
</organism>
<name>A0A0N4X1G1_HAEPC</name>
<protein>
    <submittedName>
        <fullName evidence="3">Amino acid adenylation</fullName>
    </submittedName>
</protein>
<evidence type="ECO:0000313" key="2">
    <source>
        <dbReference type="Proteomes" id="UP000268014"/>
    </source>
</evidence>
<proteinExistence type="predicted"/>
<reference evidence="1 2" key="2">
    <citation type="submission" date="2018-11" db="EMBL/GenBank/DDBJ databases">
        <authorList>
            <consortium name="Pathogen Informatics"/>
        </authorList>
    </citation>
    <scope>NUCLEOTIDE SEQUENCE [LARGE SCALE GENOMIC DNA]</scope>
    <source>
        <strain evidence="1 2">MHpl1</strain>
    </source>
</reference>
<evidence type="ECO:0000313" key="3">
    <source>
        <dbReference type="WBParaSite" id="HPLM_0001815501-mRNA-1"/>
    </source>
</evidence>
<keyword evidence="2" id="KW-1185">Reference proteome</keyword>
<dbReference type="Proteomes" id="UP000268014">
    <property type="component" value="Unassembled WGS sequence"/>
</dbReference>
<dbReference type="WBParaSite" id="HPLM_0001815501-mRNA-1">
    <property type="protein sequence ID" value="HPLM_0001815501-mRNA-1"/>
    <property type="gene ID" value="HPLM_0001815501"/>
</dbReference>
<reference evidence="3" key="1">
    <citation type="submission" date="2017-02" db="UniProtKB">
        <authorList>
            <consortium name="WormBaseParasite"/>
        </authorList>
    </citation>
    <scope>IDENTIFICATION</scope>
</reference>
<dbReference type="EMBL" id="UZAF01020371">
    <property type="protein sequence ID" value="VDO69272.1"/>
    <property type="molecule type" value="Genomic_DNA"/>
</dbReference>
<evidence type="ECO:0000313" key="1">
    <source>
        <dbReference type="EMBL" id="VDO69272.1"/>
    </source>
</evidence>
<sequence length="48" mass="5235">MAAFGLELSLRVRNVSVQEAATGVRASIQELYESDNSYIEVGIFMVAV</sequence>